<dbReference type="SMART" id="SM00650">
    <property type="entry name" value="rADc"/>
    <property type="match status" value="1"/>
</dbReference>
<dbReference type="InterPro" id="IPR023165">
    <property type="entry name" value="rRNA_Ade_diMease-like_C"/>
</dbReference>
<keyword evidence="5 7" id="KW-0949">S-adenosyl-L-methionine</keyword>
<evidence type="ECO:0000256" key="7">
    <source>
        <dbReference type="HAMAP-Rule" id="MF_00607"/>
    </source>
</evidence>
<comment type="subcellular location">
    <subcellularLocation>
        <location evidence="7">Cytoplasm</location>
    </subcellularLocation>
</comment>
<feature type="domain" description="Ribosomal RNA adenine methylase transferase N-terminal" evidence="9">
    <location>
        <begin position="17"/>
        <end position="231"/>
    </location>
</feature>
<proteinExistence type="inferred from homology"/>
<dbReference type="SUPFAM" id="SSF53335">
    <property type="entry name" value="S-adenosyl-L-methionine-dependent methyltransferases"/>
    <property type="match status" value="1"/>
</dbReference>
<dbReference type="InterPro" id="IPR029063">
    <property type="entry name" value="SAM-dependent_MTases_sf"/>
</dbReference>
<dbReference type="PANTHER" id="PTHR11727">
    <property type="entry name" value="DIMETHYLADENOSINE TRANSFERASE"/>
    <property type="match status" value="1"/>
</dbReference>
<dbReference type="HAMAP" id="MF_00607">
    <property type="entry name" value="16SrRNA_methyltr_A"/>
    <property type="match status" value="1"/>
</dbReference>
<dbReference type="Pfam" id="PF00398">
    <property type="entry name" value="RrnaAD"/>
    <property type="match status" value="1"/>
</dbReference>
<dbReference type="InterPro" id="IPR001737">
    <property type="entry name" value="KsgA/Erm"/>
</dbReference>
<evidence type="ECO:0000256" key="5">
    <source>
        <dbReference type="ARBA" id="ARBA00022691"/>
    </source>
</evidence>
<evidence type="ECO:0000313" key="10">
    <source>
        <dbReference type="EMBL" id="OHB12516.1"/>
    </source>
</evidence>
<comment type="similarity">
    <text evidence="7">Belongs to the class I-like SAM-binding methyltransferase superfamily. rRNA adenine N(6)-methyltransferase family. RsmA subfamily.</text>
</comment>
<dbReference type="GO" id="GO:0052908">
    <property type="term" value="F:16S rRNA (adenine(1518)-N(6)/adenine(1519)-N(6))-dimethyltransferase activity"/>
    <property type="evidence" value="ECO:0007669"/>
    <property type="project" value="UniProtKB-EC"/>
</dbReference>
<reference evidence="10 11" key="1">
    <citation type="journal article" date="2016" name="Nat. Commun.">
        <title>Thousands of microbial genomes shed light on interconnected biogeochemical processes in an aquifer system.</title>
        <authorList>
            <person name="Anantharaman K."/>
            <person name="Brown C.T."/>
            <person name="Hug L.A."/>
            <person name="Sharon I."/>
            <person name="Castelle C.J."/>
            <person name="Probst A.J."/>
            <person name="Thomas B.C."/>
            <person name="Singh A."/>
            <person name="Wilkins M.J."/>
            <person name="Karaoz U."/>
            <person name="Brodie E.L."/>
            <person name="Williams K.H."/>
            <person name="Hubbard S.S."/>
            <person name="Banfield J.F."/>
        </authorList>
    </citation>
    <scope>NUCLEOTIDE SEQUENCE [LARGE SCALE GENOMIC DNA]</scope>
</reference>
<evidence type="ECO:0000256" key="8">
    <source>
        <dbReference type="PROSITE-ProRule" id="PRU01026"/>
    </source>
</evidence>
<keyword evidence="3 7" id="KW-0489">Methyltransferase</keyword>
<feature type="binding site" evidence="7 8">
    <location>
        <position position="138"/>
    </location>
    <ligand>
        <name>S-adenosyl-L-methionine</name>
        <dbReference type="ChEBI" id="CHEBI:59789"/>
    </ligand>
</feature>
<dbReference type="Proteomes" id="UP000177276">
    <property type="component" value="Unassembled WGS sequence"/>
</dbReference>
<feature type="binding site" evidence="7 8">
    <location>
        <position position="58"/>
    </location>
    <ligand>
        <name>S-adenosyl-L-methionine</name>
        <dbReference type="ChEBI" id="CHEBI:59789"/>
    </ligand>
</feature>
<keyword evidence="4 7" id="KW-0808">Transferase</keyword>
<dbReference type="Gene3D" id="1.10.8.100">
    <property type="entry name" value="Ribosomal RNA adenine dimethylase-like, domain 2"/>
    <property type="match status" value="1"/>
</dbReference>
<keyword evidence="2 7" id="KW-0698">rRNA processing</keyword>
<sequence length="311" mass="35189">MKAKKSLGQHFLRDKGILKKIANFADIKKEDVVLEVGPGGGSLTELLLEKSKMVIAIEKDKRMVELLKEKFSKEIKEGKLEVVEGDILDLKLGEPEKSPVRKTFAARRRENSKNSAEFYACLSNRSFSLAQDYILVGNIPYYITGALFKKALGSQNPPKSITFVVQKEVAERIMTKNNRPARPNGHSGRESILSISIKAYGKPEYGGIIKAGSFYPKPKVDSAMISIRNINKENFKNISETKFFEILKAGFAHKRKLLIRNLDKFKKKEEIKEIFGKGNISEKTRAENLSVENWIFLAKELQKDYQGSFPL</sequence>
<evidence type="ECO:0000313" key="11">
    <source>
        <dbReference type="Proteomes" id="UP000177276"/>
    </source>
</evidence>
<dbReference type="InterPro" id="IPR011530">
    <property type="entry name" value="rRNA_adenine_dimethylase"/>
</dbReference>
<evidence type="ECO:0000256" key="6">
    <source>
        <dbReference type="ARBA" id="ARBA00022884"/>
    </source>
</evidence>
<feature type="binding site" evidence="7 8">
    <location>
        <position position="86"/>
    </location>
    <ligand>
        <name>S-adenosyl-L-methionine</name>
        <dbReference type="ChEBI" id="CHEBI:59789"/>
    </ligand>
</feature>
<dbReference type="GO" id="GO:0005829">
    <property type="term" value="C:cytosol"/>
    <property type="evidence" value="ECO:0007669"/>
    <property type="project" value="TreeGrafter"/>
</dbReference>
<gene>
    <name evidence="7" type="primary">rsmA</name>
    <name evidence="7" type="synonym">ksgA</name>
    <name evidence="10" type="ORF">A3G46_00985</name>
</gene>
<accession>A0A1G2UT35</accession>
<dbReference type="EMBL" id="MHWS01000007">
    <property type="protein sequence ID" value="OHB12516.1"/>
    <property type="molecule type" value="Genomic_DNA"/>
</dbReference>
<dbReference type="GO" id="GO:0003723">
    <property type="term" value="F:RNA binding"/>
    <property type="evidence" value="ECO:0007669"/>
    <property type="project" value="UniProtKB-UniRule"/>
</dbReference>
<keyword evidence="1 7" id="KW-0963">Cytoplasm</keyword>
<feature type="binding site" evidence="7 8">
    <location>
        <position position="37"/>
    </location>
    <ligand>
        <name>S-adenosyl-L-methionine</name>
        <dbReference type="ChEBI" id="CHEBI:59789"/>
    </ligand>
</feature>
<dbReference type="PANTHER" id="PTHR11727:SF7">
    <property type="entry name" value="DIMETHYLADENOSINE TRANSFERASE-RELATED"/>
    <property type="match status" value="1"/>
</dbReference>
<feature type="binding site" evidence="7 8">
    <location>
        <position position="10"/>
    </location>
    <ligand>
        <name>S-adenosyl-L-methionine</name>
        <dbReference type="ChEBI" id="CHEBI:59789"/>
    </ligand>
</feature>
<evidence type="ECO:0000256" key="4">
    <source>
        <dbReference type="ARBA" id="ARBA00022679"/>
    </source>
</evidence>
<keyword evidence="6 7" id="KW-0694">RNA-binding</keyword>
<dbReference type="InterPro" id="IPR020598">
    <property type="entry name" value="rRNA_Ade_methylase_Trfase_N"/>
</dbReference>
<dbReference type="PROSITE" id="PS01131">
    <property type="entry name" value="RRNA_A_DIMETH"/>
    <property type="match status" value="1"/>
</dbReference>
<dbReference type="EC" id="2.1.1.182" evidence="7"/>
<comment type="function">
    <text evidence="7">Specifically dimethylates two adjacent adenosines (A1518 and A1519) in the loop of a conserved hairpin near the 3'-end of 16S rRNA in the 30S particle. May play a critical role in biogenesis of 30S subunits.</text>
</comment>
<dbReference type="Gene3D" id="3.40.50.150">
    <property type="entry name" value="Vaccinia Virus protein VP39"/>
    <property type="match status" value="1"/>
</dbReference>
<protein>
    <recommendedName>
        <fullName evidence="7">Ribosomal RNA small subunit methyltransferase A</fullName>
        <ecNumber evidence="7">2.1.1.182</ecNumber>
    </recommendedName>
    <alternativeName>
        <fullName evidence="7">16S rRNA (adenine(1518)-N(6)/adenine(1519)-N(6))-dimethyltransferase</fullName>
    </alternativeName>
    <alternativeName>
        <fullName evidence="7">16S rRNA dimethyladenosine transferase</fullName>
    </alternativeName>
    <alternativeName>
        <fullName evidence="7">16S rRNA dimethylase</fullName>
    </alternativeName>
    <alternativeName>
        <fullName evidence="7">S-adenosylmethionine-6-N', N'-adenosyl(rRNA) dimethyltransferase</fullName>
    </alternativeName>
</protein>
<evidence type="ECO:0000259" key="9">
    <source>
        <dbReference type="SMART" id="SM00650"/>
    </source>
</evidence>
<evidence type="ECO:0000256" key="1">
    <source>
        <dbReference type="ARBA" id="ARBA00022490"/>
    </source>
</evidence>
<feature type="binding site" evidence="7 8">
    <location>
        <position position="12"/>
    </location>
    <ligand>
        <name>S-adenosyl-L-methionine</name>
        <dbReference type="ChEBI" id="CHEBI:59789"/>
    </ligand>
</feature>
<organism evidence="10 11">
    <name type="scientific">Candidatus Zambryskibacteria bacterium RIFCSPLOWO2_12_FULL_39_16</name>
    <dbReference type="NCBI Taxonomy" id="1802775"/>
    <lineage>
        <taxon>Bacteria</taxon>
        <taxon>Candidatus Zambryskiibacteriota</taxon>
    </lineage>
</organism>
<evidence type="ECO:0000256" key="2">
    <source>
        <dbReference type="ARBA" id="ARBA00022552"/>
    </source>
</evidence>
<dbReference type="InterPro" id="IPR020596">
    <property type="entry name" value="rRNA_Ade_Mease_Trfase_CS"/>
</dbReference>
<comment type="caution">
    <text evidence="10">The sequence shown here is derived from an EMBL/GenBank/DDBJ whole genome shotgun (WGS) entry which is preliminary data.</text>
</comment>
<dbReference type="NCBIfam" id="TIGR00755">
    <property type="entry name" value="ksgA"/>
    <property type="match status" value="1"/>
</dbReference>
<dbReference type="AlphaFoldDB" id="A0A1G2UT35"/>
<evidence type="ECO:0000256" key="3">
    <source>
        <dbReference type="ARBA" id="ARBA00022603"/>
    </source>
</evidence>
<name>A0A1G2UT35_9BACT</name>
<dbReference type="PROSITE" id="PS51689">
    <property type="entry name" value="SAM_RNA_A_N6_MT"/>
    <property type="match status" value="1"/>
</dbReference>
<comment type="catalytic activity">
    <reaction evidence="7">
        <text>adenosine(1518)/adenosine(1519) in 16S rRNA + 4 S-adenosyl-L-methionine = N(6)-dimethyladenosine(1518)/N(6)-dimethyladenosine(1519) in 16S rRNA + 4 S-adenosyl-L-homocysteine + 4 H(+)</text>
        <dbReference type="Rhea" id="RHEA:19609"/>
        <dbReference type="Rhea" id="RHEA-COMP:10232"/>
        <dbReference type="Rhea" id="RHEA-COMP:10233"/>
        <dbReference type="ChEBI" id="CHEBI:15378"/>
        <dbReference type="ChEBI" id="CHEBI:57856"/>
        <dbReference type="ChEBI" id="CHEBI:59789"/>
        <dbReference type="ChEBI" id="CHEBI:74411"/>
        <dbReference type="ChEBI" id="CHEBI:74493"/>
        <dbReference type="EC" id="2.1.1.182"/>
    </reaction>
</comment>